<proteinExistence type="predicted"/>
<accession>A0A098G1X7</accession>
<evidence type="ECO:0000313" key="4">
    <source>
        <dbReference type="Proteomes" id="UP000032430"/>
    </source>
</evidence>
<keyword evidence="1" id="KW-0175">Coiled coil</keyword>
<evidence type="ECO:0000313" key="3">
    <source>
        <dbReference type="EMBL" id="CEG56482.1"/>
    </source>
</evidence>
<dbReference type="AlphaFoldDB" id="A0A098G1X7"/>
<gene>
    <name evidence="3" type="ORF">LFA_1043</name>
</gene>
<dbReference type="EMBL" id="LN614827">
    <property type="protein sequence ID" value="CEG56482.1"/>
    <property type="molecule type" value="Genomic_DNA"/>
</dbReference>
<keyword evidence="2" id="KW-0812">Transmembrane</keyword>
<dbReference type="STRING" id="1212491.LFA_1043"/>
<dbReference type="RefSeq" id="WP_045095139.1">
    <property type="nucleotide sequence ID" value="NZ_LN614827.1"/>
</dbReference>
<dbReference type="OrthoDB" id="5652296at2"/>
<reference evidence="4" key="1">
    <citation type="submission" date="2014-09" db="EMBL/GenBank/DDBJ databases">
        <authorList>
            <person name="Gomez-Valero L."/>
        </authorList>
    </citation>
    <scope>NUCLEOTIDE SEQUENCE [LARGE SCALE GENOMIC DNA]</scope>
    <source>
        <strain evidence="4">ATCC700992</strain>
    </source>
</reference>
<dbReference type="Proteomes" id="UP000032430">
    <property type="component" value="Chromosome I"/>
</dbReference>
<feature type="coiled-coil region" evidence="1">
    <location>
        <begin position="20"/>
        <end position="82"/>
    </location>
</feature>
<feature type="transmembrane region" description="Helical" evidence="2">
    <location>
        <begin position="6"/>
        <end position="22"/>
    </location>
</feature>
<sequence length="131" mass="14939">MINIVLFFNVIIFLCIGSFLLSHRKQLIVLRENMNSLEQSMAQIVKDHPILVSADLLFAKQLREINAQLISMDNQLQDLENKRDNDGGYQHALRILEMGGDRDEIISSCHLSNAEAELLMNLQAYRSALKV</sequence>
<protein>
    <recommendedName>
        <fullName evidence="5">DUF2802 domain-containing protein</fullName>
    </recommendedName>
</protein>
<dbReference type="HOGENOM" id="CLU_154504_0_0_6"/>
<dbReference type="Pfam" id="PF10975">
    <property type="entry name" value="DUF2802"/>
    <property type="match status" value="1"/>
</dbReference>
<keyword evidence="2" id="KW-0472">Membrane</keyword>
<evidence type="ECO:0000256" key="2">
    <source>
        <dbReference type="SAM" id="Phobius"/>
    </source>
</evidence>
<dbReference type="InterPro" id="IPR021244">
    <property type="entry name" value="DUF2802"/>
</dbReference>
<dbReference type="KEGG" id="lfa:LFA_1043"/>
<name>A0A098G1X7_9GAMM</name>
<organism evidence="3 4">
    <name type="scientific">Legionella fallonii LLAP-10</name>
    <dbReference type="NCBI Taxonomy" id="1212491"/>
    <lineage>
        <taxon>Bacteria</taxon>
        <taxon>Pseudomonadati</taxon>
        <taxon>Pseudomonadota</taxon>
        <taxon>Gammaproteobacteria</taxon>
        <taxon>Legionellales</taxon>
        <taxon>Legionellaceae</taxon>
        <taxon>Legionella</taxon>
    </lineage>
</organism>
<evidence type="ECO:0008006" key="5">
    <source>
        <dbReference type="Google" id="ProtNLM"/>
    </source>
</evidence>
<keyword evidence="4" id="KW-1185">Reference proteome</keyword>
<keyword evidence="2" id="KW-1133">Transmembrane helix</keyword>
<evidence type="ECO:0000256" key="1">
    <source>
        <dbReference type="SAM" id="Coils"/>
    </source>
</evidence>